<organism evidence="1 2">
    <name type="scientific">Thomasclavelia spiroformis</name>
    <dbReference type="NCBI Taxonomy" id="29348"/>
    <lineage>
        <taxon>Bacteria</taxon>
        <taxon>Bacillati</taxon>
        <taxon>Bacillota</taxon>
        <taxon>Erysipelotrichia</taxon>
        <taxon>Erysipelotrichales</taxon>
        <taxon>Coprobacillaceae</taxon>
        <taxon>Thomasclavelia</taxon>
    </lineage>
</organism>
<proteinExistence type="predicted"/>
<dbReference type="AlphaFoldDB" id="A0A1Y4EUM4"/>
<reference evidence="2" key="1">
    <citation type="submission" date="2017-04" db="EMBL/GenBank/DDBJ databases">
        <title>Function of individual gut microbiota members based on whole genome sequencing of pure cultures obtained from chicken caecum.</title>
        <authorList>
            <person name="Medvecky M."/>
            <person name="Cejkova D."/>
            <person name="Polansky O."/>
            <person name="Karasova D."/>
            <person name="Kubasova T."/>
            <person name="Cizek A."/>
            <person name="Rychlik I."/>
        </authorList>
    </citation>
    <scope>NUCLEOTIDE SEQUENCE [LARGE SCALE GENOMIC DNA]</scope>
    <source>
        <strain evidence="2">An149</strain>
    </source>
</reference>
<dbReference type="EMBL" id="NFLB01000020">
    <property type="protein sequence ID" value="OUQ03370.1"/>
    <property type="molecule type" value="Genomic_DNA"/>
</dbReference>
<dbReference type="RefSeq" id="WP_087258393.1">
    <property type="nucleotide sequence ID" value="NZ_CALURN010000013.1"/>
</dbReference>
<comment type="caution">
    <text evidence="1">The sequence shown here is derived from an EMBL/GenBank/DDBJ whole genome shotgun (WGS) entry which is preliminary data.</text>
</comment>
<name>A0A1Y4EUM4_9FIRM</name>
<evidence type="ECO:0000313" key="1">
    <source>
        <dbReference type="EMBL" id="OUQ03370.1"/>
    </source>
</evidence>
<gene>
    <name evidence="1" type="ORF">B5E91_12730</name>
</gene>
<dbReference type="Proteomes" id="UP000196258">
    <property type="component" value="Unassembled WGS sequence"/>
</dbReference>
<sequence>MAIVNDGGGFDISVREELFDTVIELKETFNADFEESYNRLEDIYKKMSSDDGFKGQACEGFMELFDILLQFHRDIKNKMPSFFNEFDNFRESLEEIKSTSVYKELY</sequence>
<evidence type="ECO:0000313" key="2">
    <source>
        <dbReference type="Proteomes" id="UP000196258"/>
    </source>
</evidence>
<accession>A0A1Y4EUM4</accession>
<protein>
    <recommendedName>
        <fullName evidence="3">LXG domain-containing protein</fullName>
    </recommendedName>
</protein>
<evidence type="ECO:0008006" key="3">
    <source>
        <dbReference type="Google" id="ProtNLM"/>
    </source>
</evidence>